<keyword evidence="2" id="KW-1185">Reference proteome</keyword>
<name>A0ACA9KL72_9GLOM</name>
<protein>
    <submittedName>
        <fullName evidence="1">7057_t:CDS:1</fullName>
    </submittedName>
</protein>
<evidence type="ECO:0000313" key="1">
    <source>
        <dbReference type="EMBL" id="CAG8480403.1"/>
    </source>
</evidence>
<comment type="caution">
    <text evidence="1">The sequence shown here is derived from an EMBL/GenBank/DDBJ whole genome shotgun (WGS) entry which is preliminary data.</text>
</comment>
<accession>A0ACA9KL72</accession>
<reference evidence="1" key="1">
    <citation type="submission" date="2021-06" db="EMBL/GenBank/DDBJ databases">
        <authorList>
            <person name="Kallberg Y."/>
            <person name="Tangrot J."/>
            <person name="Rosling A."/>
        </authorList>
    </citation>
    <scope>NUCLEOTIDE SEQUENCE</scope>
    <source>
        <strain evidence="1">AU212A</strain>
    </source>
</reference>
<feature type="non-terminal residue" evidence="1">
    <location>
        <position position="1"/>
    </location>
</feature>
<sequence length="379" mass="44866">NTQLQTDLSNLQFQYLDEENNLSSLDNSEISEIQEISENVFLENEIWTEEELSKFKILYYKTKDILEKPDNDNQKLEEEINSLQNNEFKKSFDKQYCEKNCLQTQCDYSIALLRYLNFKNLSKSFQDMYLLGIIAATKRPEIFRNLKKSKLSTEYIFEEKLICLNAFKTIYGLGDTRWKNLKEYFAENDINLRKNSKTEKVGNRALSFEIVMNVITFIANYAKQNGLPSPADITYSSLHIQYLEAIKTNDQYGVSLNTFNRIWKKFLPYIKKLTPRIEEKKAKVLEWYQHIEWVHKERKNYKNYINIACNDIQKFGISNLLRPRKPNSLDITIHLSWDYAQQIQLPHSSQQEGEVYFKSLYKVHLFGICDNAFPCQVNI</sequence>
<organism evidence="1 2">
    <name type="scientific">Scutellospora calospora</name>
    <dbReference type="NCBI Taxonomy" id="85575"/>
    <lineage>
        <taxon>Eukaryota</taxon>
        <taxon>Fungi</taxon>
        <taxon>Fungi incertae sedis</taxon>
        <taxon>Mucoromycota</taxon>
        <taxon>Glomeromycotina</taxon>
        <taxon>Glomeromycetes</taxon>
        <taxon>Diversisporales</taxon>
        <taxon>Gigasporaceae</taxon>
        <taxon>Scutellospora</taxon>
    </lineage>
</organism>
<dbReference type="EMBL" id="CAJVPM010002127">
    <property type="protein sequence ID" value="CAG8480403.1"/>
    <property type="molecule type" value="Genomic_DNA"/>
</dbReference>
<proteinExistence type="predicted"/>
<evidence type="ECO:0000313" key="2">
    <source>
        <dbReference type="Proteomes" id="UP000789860"/>
    </source>
</evidence>
<dbReference type="Proteomes" id="UP000789860">
    <property type="component" value="Unassembled WGS sequence"/>
</dbReference>
<gene>
    <name evidence="1" type="ORF">SCALOS_LOCUS2396</name>
</gene>